<dbReference type="GO" id="GO:0032259">
    <property type="term" value="P:methylation"/>
    <property type="evidence" value="ECO:0007669"/>
    <property type="project" value="UniProtKB-KW"/>
</dbReference>
<dbReference type="EMBL" id="OCMF01000001">
    <property type="protein sequence ID" value="SOC78829.1"/>
    <property type="molecule type" value="Genomic_DNA"/>
</dbReference>
<keyword evidence="2 4" id="KW-0808">Transferase</keyword>
<keyword evidence="1 4" id="KW-0489">Methyltransferase</keyword>
<dbReference type="NCBIfam" id="TIGR03438">
    <property type="entry name" value="egtD_ergothio"/>
    <property type="match status" value="1"/>
</dbReference>
<keyword evidence="5" id="KW-1185">Reference proteome</keyword>
<dbReference type="PIRSF" id="PIRSF018005">
    <property type="entry name" value="UCP018005"/>
    <property type="match status" value="1"/>
</dbReference>
<organism evidence="4 5">
    <name type="scientific">Salinimicrobium sediminis</name>
    <dbReference type="NCBI Taxonomy" id="1343891"/>
    <lineage>
        <taxon>Bacteria</taxon>
        <taxon>Pseudomonadati</taxon>
        <taxon>Bacteroidota</taxon>
        <taxon>Flavobacteriia</taxon>
        <taxon>Flavobacteriales</taxon>
        <taxon>Flavobacteriaceae</taxon>
        <taxon>Salinimicrobium</taxon>
    </lineage>
</organism>
<dbReference type="GO" id="GO:0008168">
    <property type="term" value="F:methyltransferase activity"/>
    <property type="evidence" value="ECO:0007669"/>
    <property type="project" value="UniProtKB-KW"/>
</dbReference>
<dbReference type="AlphaFoldDB" id="A0A285X377"/>
<dbReference type="OrthoDB" id="5289726at2"/>
<evidence type="ECO:0000313" key="5">
    <source>
        <dbReference type="Proteomes" id="UP000219193"/>
    </source>
</evidence>
<dbReference type="InterPro" id="IPR035094">
    <property type="entry name" value="EgtD"/>
</dbReference>
<dbReference type="Gene3D" id="3.40.50.150">
    <property type="entry name" value="Vaccinia Virus protein VP39"/>
    <property type="match status" value="1"/>
</dbReference>
<reference evidence="5" key="1">
    <citation type="submission" date="2017-09" db="EMBL/GenBank/DDBJ databases">
        <authorList>
            <person name="Varghese N."/>
            <person name="Submissions S."/>
        </authorList>
    </citation>
    <scope>NUCLEOTIDE SEQUENCE [LARGE SCALE GENOMIC DNA]</scope>
    <source>
        <strain evidence="5">CGMCC 1.12641</strain>
    </source>
</reference>
<dbReference type="InterPro" id="IPR017804">
    <property type="entry name" value="MeTrfase_EgtD-like"/>
</dbReference>
<dbReference type="Pfam" id="PF10017">
    <property type="entry name" value="Methyltransf_33"/>
    <property type="match status" value="1"/>
</dbReference>
<evidence type="ECO:0000259" key="3">
    <source>
        <dbReference type="Pfam" id="PF10017"/>
    </source>
</evidence>
<dbReference type="RefSeq" id="WP_097054622.1">
    <property type="nucleotide sequence ID" value="NZ_OCMF01000001.1"/>
</dbReference>
<evidence type="ECO:0000313" key="4">
    <source>
        <dbReference type="EMBL" id="SOC78829.1"/>
    </source>
</evidence>
<sequence length="324" mass="37355">MNQTKPPEFKTPFAEDVFKGLTSYPKKISSKFLYDEKGDELFQKIMDLPEYYLTGKEYQILMRNREEIGNEFASFEGFDLIELGAGDGKKTKVLLRHFEEKNYDYKYLPVDISRNVLDQLSESLEQEIPGVEVSPQQGTYAMVLNRLADYRERKKVILFLGSNIGNLTPEEAVAFLKKIASAMNPGDMFFMGVDQKKDPQVILDAYNDKAGVTEAFNKNLLVRMNRELEADFDLDAFVHWPLYNPETGAAKSYLVSTKEHTVQINALNLEVHFQKWETIHTEVSQKYDDTSIAWLAEEAGLKLSRSWADKENTFKNYLFQISRT</sequence>
<gene>
    <name evidence="4" type="ORF">SAMN06296241_0346</name>
</gene>
<evidence type="ECO:0000256" key="1">
    <source>
        <dbReference type="ARBA" id="ARBA00022603"/>
    </source>
</evidence>
<dbReference type="SUPFAM" id="SSF53335">
    <property type="entry name" value="S-adenosyl-L-methionine-dependent methyltransferases"/>
    <property type="match status" value="1"/>
</dbReference>
<dbReference type="PANTHER" id="PTHR43397">
    <property type="entry name" value="ERGOTHIONEINE BIOSYNTHESIS PROTEIN 1"/>
    <property type="match status" value="1"/>
</dbReference>
<dbReference type="Proteomes" id="UP000219193">
    <property type="component" value="Unassembled WGS sequence"/>
</dbReference>
<accession>A0A285X377</accession>
<dbReference type="InterPro" id="IPR051128">
    <property type="entry name" value="EgtD_Methyltrsf_superfamily"/>
</dbReference>
<name>A0A285X377_9FLAO</name>
<dbReference type="PANTHER" id="PTHR43397:SF1">
    <property type="entry name" value="ERGOTHIONEINE BIOSYNTHESIS PROTEIN 1"/>
    <property type="match status" value="1"/>
</dbReference>
<feature type="domain" description="Histidine-specific methyltransferase SAM-dependent" evidence="3">
    <location>
        <begin position="13"/>
        <end position="320"/>
    </location>
</feature>
<dbReference type="InterPro" id="IPR019257">
    <property type="entry name" value="MeTrfase_dom"/>
</dbReference>
<protein>
    <submittedName>
        <fullName evidence="4">Dimethylhistidine N-methyltransferase</fullName>
    </submittedName>
</protein>
<dbReference type="InterPro" id="IPR029063">
    <property type="entry name" value="SAM-dependent_MTases_sf"/>
</dbReference>
<evidence type="ECO:0000256" key="2">
    <source>
        <dbReference type="ARBA" id="ARBA00022679"/>
    </source>
</evidence>
<proteinExistence type="predicted"/>